<evidence type="ECO:0000313" key="4">
    <source>
        <dbReference type="EMBL" id="QNT69455.1"/>
    </source>
</evidence>
<dbReference type="EMBL" id="CP053923">
    <property type="protein sequence ID" value="QNT69455.1"/>
    <property type="molecule type" value="Genomic_DNA"/>
</dbReference>
<evidence type="ECO:0000313" key="5">
    <source>
        <dbReference type="Proteomes" id="UP000516369"/>
    </source>
</evidence>
<dbReference type="PANTHER" id="PTHR34595:SF2">
    <property type="entry name" value="BLR2978 PROTEIN"/>
    <property type="match status" value="1"/>
</dbReference>
<dbReference type="Gene3D" id="3.40.50.11290">
    <property type="match status" value="1"/>
</dbReference>
<dbReference type="AlphaFoldDB" id="A0A7H1N169"/>
<dbReference type="InterPro" id="IPR007296">
    <property type="entry name" value="DUF403"/>
</dbReference>
<dbReference type="PANTHER" id="PTHR34595">
    <property type="entry name" value="BLR5612 PROTEIN"/>
    <property type="match status" value="1"/>
</dbReference>
<feature type="domain" description="DUF403" evidence="2">
    <location>
        <begin position="489"/>
        <end position="820"/>
    </location>
</feature>
<dbReference type="InterPro" id="IPR051680">
    <property type="entry name" value="ATP-dep_Glu-Cys_Ligase-2"/>
</dbReference>
<gene>
    <name evidence="4" type="ORF">HQ394_09110</name>
</gene>
<dbReference type="RefSeq" id="WP_190262957.1">
    <property type="nucleotide sequence ID" value="NZ_CP053923.1"/>
</dbReference>
<feature type="compositionally biased region" description="Low complexity" evidence="1">
    <location>
        <begin position="526"/>
        <end position="543"/>
    </location>
</feature>
<dbReference type="KEGG" id="dvn:HQ394_09110"/>
<dbReference type="InterPro" id="IPR025841">
    <property type="entry name" value="CP_ATPgrasp_2"/>
</dbReference>
<dbReference type="Pfam" id="PF14403">
    <property type="entry name" value="CP_ATPgrasp_2"/>
    <property type="match status" value="1"/>
</dbReference>
<evidence type="ECO:0000259" key="2">
    <source>
        <dbReference type="Pfam" id="PF04168"/>
    </source>
</evidence>
<dbReference type="SUPFAM" id="SSF56059">
    <property type="entry name" value="Glutathione synthetase ATP-binding domain-like"/>
    <property type="match status" value="1"/>
</dbReference>
<evidence type="ECO:0000259" key="3">
    <source>
        <dbReference type="Pfam" id="PF14403"/>
    </source>
</evidence>
<sequence length="832" mass="93074">MIGEDRQLRSHWRQFVGAIESLPPRELARRWRLAERLLHENGLTYTLDPGGERPWELDFVPLVISGEEWREIEAGLIQRARLLNAIMADLYGAQTLLREGALPAALIFGNPHFLRPCHNIVPKDGNFLHFYAADLGRCADGQWRVLGDRTQAPSGVGYSLENRIVLSRCLPELFRTCHVHRLASYFQTSHDCLVRRTARENPRIVLLTPGPSSEGYFAHAYLARYLGYTLAEGGDLTVRDNRVYLKSVDGLKLVDLIVRRVDSEDCDPLELRADSTLGVAGLLQAARAGTVALSNALGSGLVETKALMRFLPELCQHILGEDLRLASTPTWWCGLEEDRERVFESLDTLAIDSAFMRRPLLSAAEGIVLGSDLTRDEQAAVRKRLAARGLDYVAQDITALSTTPVWVDEHLEPRSMSIRVFLSAKDGTYSVMPGGLTRVAASRNAHAISLHRGQGTKDTWVLSDEPVPTITLLRSPLSYARPKRTGKDLPSRAADNLFWLGRYTERAEDLVRALRSVVSRLTEDAAPASDYSAASQHPAGAAGTRRRPAQQPHAPTSDWRLGAHQSVIERKLLTLMFDRGCSYGLQESLEHLHRTASLVRDRLSADAWSILSRLHSKSTGRLDVGEPTSGRIDMGGSLEILDDAVRSLSAFSGMEMENMTRNHGWRFLDMGRRVERALHLAQLLRSLIARGDPEADGTLVMILELADSIMTYRSRYLTTPLVPPVIDLLVLDETNPRSIAFQMSVLDDHVERLPRDTELSDVRSPQQREVLSLLTEIRLSDIAELCHQDSNGRRSALDLLLRRIVTSMPRLTELISRDYFSHAEVRRPVDLQ</sequence>
<organism evidence="4 5">
    <name type="scientific">Defluviicoccus vanus</name>
    <dbReference type="NCBI Taxonomy" id="111831"/>
    <lineage>
        <taxon>Bacteria</taxon>
        <taxon>Pseudomonadati</taxon>
        <taxon>Pseudomonadota</taxon>
        <taxon>Alphaproteobacteria</taxon>
        <taxon>Rhodospirillales</taxon>
        <taxon>Rhodospirillaceae</taxon>
        <taxon>Defluviicoccus</taxon>
    </lineage>
</organism>
<accession>A0A7H1N169</accession>
<dbReference type="Proteomes" id="UP000516369">
    <property type="component" value="Chromosome"/>
</dbReference>
<protein>
    <submittedName>
        <fullName evidence="4">Circularly permuted type 2 ATP-grasp protein</fullName>
    </submittedName>
</protein>
<evidence type="ECO:0000256" key="1">
    <source>
        <dbReference type="SAM" id="MobiDB-lite"/>
    </source>
</evidence>
<keyword evidence="5" id="KW-1185">Reference proteome</keyword>
<name>A0A7H1N169_9PROT</name>
<reference evidence="4 5" key="1">
    <citation type="submission" date="2020-05" db="EMBL/GenBank/DDBJ databases">
        <title>Complete closed genome sequence of Defluviicoccus vanus.</title>
        <authorList>
            <person name="Bessarab I."/>
            <person name="Arumugam K."/>
            <person name="Maszenan A.M."/>
            <person name="Seviour R.J."/>
            <person name="Williams R.B."/>
        </authorList>
    </citation>
    <scope>NUCLEOTIDE SEQUENCE [LARGE SCALE GENOMIC DNA]</scope>
    <source>
        <strain evidence="4 5">Ben 114</strain>
    </source>
</reference>
<feature type="region of interest" description="Disordered" evidence="1">
    <location>
        <begin position="526"/>
        <end position="561"/>
    </location>
</feature>
<proteinExistence type="predicted"/>
<dbReference type="Pfam" id="PF04168">
    <property type="entry name" value="Alpha-E"/>
    <property type="match status" value="1"/>
</dbReference>
<feature type="domain" description="Circularly permuted ATP-grasp type 2" evidence="3">
    <location>
        <begin position="61"/>
        <end position="440"/>
    </location>
</feature>